<evidence type="ECO:0008006" key="4">
    <source>
        <dbReference type="Google" id="ProtNLM"/>
    </source>
</evidence>
<feature type="signal peptide" evidence="1">
    <location>
        <begin position="1"/>
        <end position="27"/>
    </location>
</feature>
<dbReference type="RefSeq" id="WP_344985369.1">
    <property type="nucleotide sequence ID" value="NZ_BAABFY010000056.1"/>
</dbReference>
<dbReference type="GO" id="GO:0036503">
    <property type="term" value="P:ERAD pathway"/>
    <property type="evidence" value="ECO:0007669"/>
    <property type="project" value="TreeGrafter"/>
</dbReference>
<dbReference type="Proteomes" id="UP000608345">
    <property type="component" value="Unassembled WGS sequence"/>
</dbReference>
<gene>
    <name evidence="2" type="ORF">GCM10011450_09230</name>
</gene>
<dbReference type="EMBL" id="BMYS01000004">
    <property type="protein sequence ID" value="GGW81513.1"/>
    <property type="molecule type" value="Genomic_DNA"/>
</dbReference>
<dbReference type="AlphaFoldDB" id="A0A918JKC1"/>
<dbReference type="PANTHER" id="PTHR11102">
    <property type="entry name" value="SEL-1-LIKE PROTEIN"/>
    <property type="match status" value="1"/>
</dbReference>
<feature type="chain" id="PRO_5037251373" description="Sel1 repeat family protein" evidence="1">
    <location>
        <begin position="28"/>
        <end position="212"/>
    </location>
</feature>
<dbReference type="SMART" id="SM00671">
    <property type="entry name" value="SEL1"/>
    <property type="match status" value="3"/>
</dbReference>
<organism evidence="2 3">
    <name type="scientific">Advenella faeciporci</name>
    <dbReference type="NCBI Taxonomy" id="797535"/>
    <lineage>
        <taxon>Bacteria</taxon>
        <taxon>Pseudomonadati</taxon>
        <taxon>Pseudomonadota</taxon>
        <taxon>Betaproteobacteria</taxon>
        <taxon>Burkholderiales</taxon>
        <taxon>Alcaligenaceae</taxon>
    </lineage>
</organism>
<dbReference type="SUPFAM" id="SSF81901">
    <property type="entry name" value="HCP-like"/>
    <property type="match status" value="1"/>
</dbReference>
<dbReference type="PANTHER" id="PTHR11102:SF147">
    <property type="entry name" value="SEL1L ADAPTOR SUBUNIT OF ERAD E3 UBIQUITIN LIGASE"/>
    <property type="match status" value="1"/>
</dbReference>
<comment type="caution">
    <text evidence="2">The sequence shown here is derived from an EMBL/GenBank/DDBJ whole genome shotgun (WGS) entry which is preliminary data.</text>
</comment>
<accession>A0A918JKC1</accession>
<dbReference type="InterPro" id="IPR050767">
    <property type="entry name" value="Sel1_AlgK"/>
</dbReference>
<evidence type="ECO:0000313" key="3">
    <source>
        <dbReference type="Proteomes" id="UP000608345"/>
    </source>
</evidence>
<dbReference type="InterPro" id="IPR011990">
    <property type="entry name" value="TPR-like_helical_dom_sf"/>
</dbReference>
<evidence type="ECO:0000256" key="1">
    <source>
        <dbReference type="SAM" id="SignalP"/>
    </source>
</evidence>
<name>A0A918JKC1_9BURK</name>
<keyword evidence="3" id="KW-1185">Reference proteome</keyword>
<evidence type="ECO:0000313" key="2">
    <source>
        <dbReference type="EMBL" id="GGW81513.1"/>
    </source>
</evidence>
<reference evidence="2" key="1">
    <citation type="journal article" date="2014" name="Int. J. Syst. Evol. Microbiol.">
        <title>Complete genome sequence of Corynebacterium casei LMG S-19264T (=DSM 44701T), isolated from a smear-ripened cheese.</title>
        <authorList>
            <consortium name="US DOE Joint Genome Institute (JGI-PGF)"/>
            <person name="Walter F."/>
            <person name="Albersmeier A."/>
            <person name="Kalinowski J."/>
            <person name="Ruckert C."/>
        </authorList>
    </citation>
    <scope>NUCLEOTIDE SEQUENCE</scope>
    <source>
        <strain evidence="2">KCTC 23732</strain>
    </source>
</reference>
<reference evidence="2" key="2">
    <citation type="submission" date="2020-09" db="EMBL/GenBank/DDBJ databases">
        <authorList>
            <person name="Sun Q."/>
            <person name="Kim S."/>
        </authorList>
    </citation>
    <scope>NUCLEOTIDE SEQUENCE</scope>
    <source>
        <strain evidence="2">KCTC 23732</strain>
    </source>
</reference>
<keyword evidence="1" id="KW-0732">Signal</keyword>
<dbReference type="Pfam" id="PF08238">
    <property type="entry name" value="Sel1"/>
    <property type="match status" value="3"/>
</dbReference>
<proteinExistence type="predicted"/>
<dbReference type="InterPro" id="IPR006597">
    <property type="entry name" value="Sel1-like"/>
</dbReference>
<dbReference type="Gene3D" id="1.25.40.10">
    <property type="entry name" value="Tetratricopeptide repeat domain"/>
    <property type="match status" value="1"/>
</dbReference>
<sequence>MQINGITLKRISLGILCSLTVVTNVHADIAKGKAAYEQYDFDTAYQEYKLEADKGNTDAMILIGGLYEDGHGVEKSYDKALELYQKAAELGNGAAFNSMGLMYRFSRGVEQDYTKAIKMFEEALNRKNTDALTNLGLMYERGYGVSDNKIVAWALYNQGKTMKNPDAVKLFLSVEMGMSKDDIAKARDLYREMYKSPEDTVSILQMYLDKND</sequence>
<protein>
    <recommendedName>
        <fullName evidence="4">Sel1 repeat family protein</fullName>
    </recommendedName>
</protein>